<dbReference type="Proteomes" id="UP001374893">
    <property type="component" value="Chromosome"/>
</dbReference>
<protein>
    <submittedName>
        <fullName evidence="2">Uncharacterized protein</fullName>
    </submittedName>
</protein>
<keyword evidence="1" id="KW-0812">Transmembrane</keyword>
<keyword evidence="1" id="KW-0472">Membrane</keyword>
<dbReference type="EMBL" id="AP024702">
    <property type="protein sequence ID" value="BCX47353.1"/>
    <property type="molecule type" value="Genomic_DNA"/>
</dbReference>
<proteinExistence type="predicted"/>
<gene>
    <name evidence="2" type="ORF">HAHE_12610</name>
</gene>
<name>A0ABM7R8I5_9BACT</name>
<keyword evidence="3" id="KW-1185">Reference proteome</keyword>
<accession>A0ABM7R8I5</accession>
<dbReference type="RefSeq" id="WP_338689506.1">
    <property type="nucleotide sequence ID" value="NZ_AP024702.1"/>
</dbReference>
<evidence type="ECO:0000313" key="2">
    <source>
        <dbReference type="EMBL" id="BCX47353.1"/>
    </source>
</evidence>
<evidence type="ECO:0000313" key="3">
    <source>
        <dbReference type="Proteomes" id="UP001374893"/>
    </source>
</evidence>
<sequence>MNLLFEIVIQQGFLVDLFGVIGLGLVALAAIRLARRLSSESAKLMTWGALALMTGRVGFLIYASFVTPFNQAEFDPMLLDTVKNVNIGLLTGGFGMIVWGFWRHEQRLAEEPAR</sequence>
<feature type="transmembrane region" description="Helical" evidence="1">
    <location>
        <begin position="46"/>
        <end position="65"/>
    </location>
</feature>
<feature type="transmembrane region" description="Helical" evidence="1">
    <location>
        <begin position="85"/>
        <end position="102"/>
    </location>
</feature>
<feature type="transmembrane region" description="Helical" evidence="1">
    <location>
        <begin position="12"/>
        <end position="34"/>
    </location>
</feature>
<keyword evidence="1" id="KW-1133">Transmembrane helix</keyword>
<organism evidence="2 3">
    <name type="scientific">Haloferula helveola</name>
    <dbReference type="NCBI Taxonomy" id="490095"/>
    <lineage>
        <taxon>Bacteria</taxon>
        <taxon>Pseudomonadati</taxon>
        <taxon>Verrucomicrobiota</taxon>
        <taxon>Verrucomicrobiia</taxon>
        <taxon>Verrucomicrobiales</taxon>
        <taxon>Verrucomicrobiaceae</taxon>
        <taxon>Haloferula</taxon>
    </lineage>
</organism>
<evidence type="ECO:0000256" key="1">
    <source>
        <dbReference type="SAM" id="Phobius"/>
    </source>
</evidence>
<reference evidence="2 3" key="1">
    <citation type="submission" date="2021-06" db="EMBL/GenBank/DDBJ databases">
        <title>Complete genome of Haloferula helveola possessing various polysaccharide degrading enzymes.</title>
        <authorList>
            <person name="Takami H."/>
            <person name="Huang C."/>
            <person name="Hamasaki K."/>
        </authorList>
    </citation>
    <scope>NUCLEOTIDE SEQUENCE [LARGE SCALE GENOMIC DNA]</scope>
    <source>
        <strain evidence="2 3">CN-1</strain>
    </source>
</reference>